<dbReference type="InterPro" id="IPR013968">
    <property type="entry name" value="PKS_KR"/>
</dbReference>
<dbReference type="GO" id="GO:0031177">
    <property type="term" value="F:phosphopantetheine binding"/>
    <property type="evidence" value="ECO:0007669"/>
    <property type="project" value="InterPro"/>
</dbReference>
<evidence type="ECO:0000313" key="12">
    <source>
        <dbReference type="Proteomes" id="UP000030651"/>
    </source>
</evidence>
<dbReference type="CDD" id="cd00833">
    <property type="entry name" value="PKS"/>
    <property type="match status" value="1"/>
</dbReference>
<dbReference type="GO" id="GO:0006633">
    <property type="term" value="P:fatty acid biosynthetic process"/>
    <property type="evidence" value="ECO:0007669"/>
    <property type="project" value="TreeGrafter"/>
</dbReference>
<dbReference type="CDD" id="cd05195">
    <property type="entry name" value="enoyl_red"/>
    <property type="match status" value="1"/>
</dbReference>
<dbReference type="InterPro" id="IPR020843">
    <property type="entry name" value="ER"/>
</dbReference>
<dbReference type="SUPFAM" id="SSF51735">
    <property type="entry name" value="NAD(P)-binding Rossmann-fold domains"/>
    <property type="match status" value="3"/>
</dbReference>
<dbReference type="SUPFAM" id="SSF52151">
    <property type="entry name" value="FabD/lysophospholipase-like"/>
    <property type="match status" value="1"/>
</dbReference>
<dbReference type="STRING" id="1229662.W3X2X1"/>
<accession>W3X2X1</accession>
<dbReference type="InterPro" id="IPR016036">
    <property type="entry name" value="Malonyl_transacylase_ACP-bd"/>
</dbReference>
<feature type="active site" description="Proton donor; for dehydratase activity" evidence="6">
    <location>
        <position position="1139"/>
    </location>
</feature>
<dbReference type="SUPFAM" id="SSF50129">
    <property type="entry name" value="GroES-like"/>
    <property type="match status" value="1"/>
</dbReference>
<evidence type="ECO:0000256" key="2">
    <source>
        <dbReference type="ARBA" id="ARBA00022553"/>
    </source>
</evidence>
<evidence type="ECO:0000256" key="5">
    <source>
        <dbReference type="ARBA" id="ARBA00023268"/>
    </source>
</evidence>
<dbReference type="PANTHER" id="PTHR43775:SF18">
    <property type="entry name" value="ENZYME, PUTATIVE (JCVI)-RELATED"/>
    <property type="match status" value="1"/>
</dbReference>
<dbReference type="Pfam" id="PF08240">
    <property type="entry name" value="ADH_N"/>
    <property type="match status" value="1"/>
</dbReference>
<dbReference type="RefSeq" id="XP_007834726.1">
    <property type="nucleotide sequence ID" value="XM_007836535.1"/>
</dbReference>
<dbReference type="InterPro" id="IPR020807">
    <property type="entry name" value="PKS_DH"/>
</dbReference>
<organism evidence="11 12">
    <name type="scientific">Pestalotiopsis fici (strain W106-1 / CGMCC3.15140)</name>
    <dbReference type="NCBI Taxonomy" id="1229662"/>
    <lineage>
        <taxon>Eukaryota</taxon>
        <taxon>Fungi</taxon>
        <taxon>Dikarya</taxon>
        <taxon>Ascomycota</taxon>
        <taxon>Pezizomycotina</taxon>
        <taxon>Sordariomycetes</taxon>
        <taxon>Xylariomycetidae</taxon>
        <taxon>Amphisphaeriales</taxon>
        <taxon>Sporocadaceae</taxon>
        <taxon>Pestalotiopsis</taxon>
    </lineage>
</organism>
<feature type="active site" description="Proton acceptor; for dehydratase activity" evidence="6">
    <location>
        <position position="959"/>
    </location>
</feature>
<dbReference type="Pfam" id="PF13602">
    <property type="entry name" value="ADH_zinc_N_2"/>
    <property type="match status" value="1"/>
</dbReference>
<protein>
    <submittedName>
        <fullName evidence="11">Uncharacterized protein</fullName>
    </submittedName>
</protein>
<dbReference type="SMART" id="SM00829">
    <property type="entry name" value="PKS_ER"/>
    <property type="match status" value="1"/>
</dbReference>
<dbReference type="Pfam" id="PF08659">
    <property type="entry name" value="KR"/>
    <property type="match status" value="1"/>
</dbReference>
<feature type="region of interest" description="C-terminal hotdog fold" evidence="6">
    <location>
        <begin position="1074"/>
        <end position="1233"/>
    </location>
</feature>
<dbReference type="GO" id="GO:0004312">
    <property type="term" value="F:fatty acid synthase activity"/>
    <property type="evidence" value="ECO:0007669"/>
    <property type="project" value="TreeGrafter"/>
</dbReference>
<dbReference type="GO" id="GO:0016491">
    <property type="term" value="F:oxidoreductase activity"/>
    <property type="evidence" value="ECO:0007669"/>
    <property type="project" value="UniProtKB-KW"/>
</dbReference>
<keyword evidence="4" id="KW-0560">Oxidoreductase</keyword>
<dbReference type="SUPFAM" id="SSF55048">
    <property type="entry name" value="Probable ACP-binding domain of malonyl-CoA ACP transacylase"/>
    <property type="match status" value="1"/>
</dbReference>
<dbReference type="InterPro" id="IPR001227">
    <property type="entry name" value="Ac_transferase_dom_sf"/>
</dbReference>
<dbReference type="SMART" id="SM00823">
    <property type="entry name" value="PKS_PP"/>
    <property type="match status" value="1"/>
</dbReference>
<evidence type="ECO:0000256" key="4">
    <source>
        <dbReference type="ARBA" id="ARBA00023002"/>
    </source>
</evidence>
<dbReference type="InterPro" id="IPR020841">
    <property type="entry name" value="PKS_Beta-ketoAc_synthase_dom"/>
</dbReference>
<dbReference type="InterPro" id="IPR049551">
    <property type="entry name" value="PKS_DH_C"/>
</dbReference>
<dbReference type="InParanoid" id="W3X2X1"/>
<dbReference type="Pfam" id="PF21089">
    <property type="entry name" value="PKS_DH_N"/>
    <property type="match status" value="1"/>
</dbReference>
<dbReference type="InterPro" id="IPR014031">
    <property type="entry name" value="Ketoacyl_synth_C"/>
</dbReference>
<dbReference type="InterPro" id="IPR049900">
    <property type="entry name" value="PKS_mFAS_DH"/>
</dbReference>
<dbReference type="InterPro" id="IPR014030">
    <property type="entry name" value="Ketoacyl_synth_N"/>
</dbReference>
<dbReference type="Gene3D" id="1.10.1200.10">
    <property type="entry name" value="ACP-like"/>
    <property type="match status" value="1"/>
</dbReference>
<name>W3X2X1_PESFW</name>
<dbReference type="PROSITE" id="PS50075">
    <property type="entry name" value="CARRIER"/>
    <property type="match status" value="1"/>
</dbReference>
<dbReference type="OMA" id="KDVQHYT"/>
<dbReference type="InterPro" id="IPR050091">
    <property type="entry name" value="PKS_NRPS_Biosynth_Enz"/>
</dbReference>
<dbReference type="Pfam" id="PF14765">
    <property type="entry name" value="PS-DH"/>
    <property type="match status" value="1"/>
</dbReference>
<feature type="domain" description="Carrier" evidence="8">
    <location>
        <begin position="2346"/>
        <end position="2422"/>
    </location>
</feature>
<dbReference type="SMART" id="SM00826">
    <property type="entry name" value="PKS_DH"/>
    <property type="match status" value="1"/>
</dbReference>
<dbReference type="Gene3D" id="3.40.47.10">
    <property type="match status" value="1"/>
</dbReference>
<dbReference type="InterPro" id="IPR014043">
    <property type="entry name" value="Acyl_transferase_dom"/>
</dbReference>
<evidence type="ECO:0000313" key="11">
    <source>
        <dbReference type="EMBL" id="ETS80425.1"/>
    </source>
</evidence>
<keyword evidence="3" id="KW-0808">Transferase</keyword>
<dbReference type="PROSITE" id="PS52004">
    <property type="entry name" value="KS3_2"/>
    <property type="match status" value="1"/>
</dbReference>
<dbReference type="Gene3D" id="3.40.366.10">
    <property type="entry name" value="Malonyl-Coenzyme A Acyl Carrier Protein, domain 2"/>
    <property type="match status" value="1"/>
</dbReference>
<dbReference type="InterPro" id="IPR016035">
    <property type="entry name" value="Acyl_Trfase/lysoPLipase"/>
</dbReference>
<dbReference type="Pfam" id="PF00550">
    <property type="entry name" value="PP-binding"/>
    <property type="match status" value="1"/>
</dbReference>
<feature type="domain" description="PKS/mFAS DH" evidence="10">
    <location>
        <begin position="927"/>
        <end position="1233"/>
    </location>
</feature>
<feature type="domain" description="Ketosynthase family 3 (KS3)" evidence="9">
    <location>
        <begin position="10"/>
        <end position="437"/>
    </location>
</feature>
<keyword evidence="5" id="KW-0511">Multifunctional enzyme</keyword>
<dbReference type="InterPro" id="IPR042104">
    <property type="entry name" value="PKS_dehydratase_sf"/>
</dbReference>
<dbReference type="Pfam" id="PF00698">
    <property type="entry name" value="Acyl_transf_1"/>
    <property type="match status" value="1"/>
</dbReference>
<dbReference type="Gene3D" id="3.40.50.720">
    <property type="entry name" value="NAD(P)-binding Rossmann-like Domain"/>
    <property type="match status" value="3"/>
</dbReference>
<dbReference type="SMART" id="SM00827">
    <property type="entry name" value="PKS_AT"/>
    <property type="match status" value="1"/>
</dbReference>
<feature type="region of interest" description="N-terminal hotdog fold" evidence="6">
    <location>
        <begin position="927"/>
        <end position="1064"/>
    </location>
</feature>
<evidence type="ECO:0000256" key="3">
    <source>
        <dbReference type="ARBA" id="ARBA00022679"/>
    </source>
</evidence>
<dbReference type="InterPro" id="IPR036291">
    <property type="entry name" value="NAD(P)-bd_dom_sf"/>
</dbReference>
<evidence type="ECO:0000256" key="7">
    <source>
        <dbReference type="SAM" id="MobiDB-lite"/>
    </source>
</evidence>
<dbReference type="InterPro" id="IPR016039">
    <property type="entry name" value="Thiolase-like"/>
</dbReference>
<keyword evidence="1" id="KW-0596">Phosphopantetheine</keyword>
<evidence type="ECO:0000256" key="6">
    <source>
        <dbReference type="PROSITE-ProRule" id="PRU01363"/>
    </source>
</evidence>
<dbReference type="Pfam" id="PF23114">
    <property type="entry name" value="NAD-bd_HRPKS_sdrA"/>
    <property type="match status" value="1"/>
</dbReference>
<dbReference type="GeneID" id="19272967"/>
<dbReference type="SUPFAM" id="SSF47336">
    <property type="entry name" value="ACP-like"/>
    <property type="match status" value="1"/>
</dbReference>
<dbReference type="Pfam" id="PF00109">
    <property type="entry name" value="ketoacyl-synt"/>
    <property type="match status" value="1"/>
</dbReference>
<dbReference type="PANTHER" id="PTHR43775">
    <property type="entry name" value="FATTY ACID SYNTHASE"/>
    <property type="match status" value="1"/>
</dbReference>
<keyword evidence="12" id="KW-1185">Reference proteome</keyword>
<dbReference type="GO" id="GO:0044550">
    <property type="term" value="P:secondary metabolite biosynthetic process"/>
    <property type="evidence" value="ECO:0007669"/>
    <property type="project" value="TreeGrafter"/>
</dbReference>
<dbReference type="InterPro" id="IPR011032">
    <property type="entry name" value="GroES-like_sf"/>
</dbReference>
<dbReference type="Proteomes" id="UP000030651">
    <property type="component" value="Unassembled WGS sequence"/>
</dbReference>
<reference evidence="12" key="1">
    <citation type="journal article" date="2015" name="BMC Genomics">
        <title>Genomic and transcriptomic analysis of the endophytic fungus Pestalotiopsis fici reveals its lifestyle and high potential for synthesis of natural products.</title>
        <authorList>
            <person name="Wang X."/>
            <person name="Zhang X."/>
            <person name="Liu L."/>
            <person name="Xiang M."/>
            <person name="Wang W."/>
            <person name="Sun X."/>
            <person name="Che Y."/>
            <person name="Guo L."/>
            <person name="Liu G."/>
            <person name="Guo L."/>
            <person name="Wang C."/>
            <person name="Yin W.B."/>
            <person name="Stadler M."/>
            <person name="Zhang X."/>
            <person name="Liu X."/>
        </authorList>
    </citation>
    <scope>NUCLEOTIDE SEQUENCE [LARGE SCALE GENOMIC DNA]</scope>
    <source>
        <strain evidence="12">W106-1 / CGMCC3.15140</strain>
    </source>
</reference>
<dbReference type="InterPro" id="IPR036736">
    <property type="entry name" value="ACP-like_sf"/>
</dbReference>
<dbReference type="InterPro" id="IPR013154">
    <property type="entry name" value="ADH-like_N"/>
</dbReference>
<dbReference type="InterPro" id="IPR056501">
    <property type="entry name" value="NAD-bd_HRPKS_sdrA"/>
</dbReference>
<dbReference type="InterPro" id="IPR032821">
    <property type="entry name" value="PKS_assoc"/>
</dbReference>
<dbReference type="HOGENOM" id="CLU_000022_31_0_1"/>
<dbReference type="Gene3D" id="3.90.180.10">
    <property type="entry name" value="Medium-chain alcohol dehydrogenases, catalytic domain"/>
    <property type="match status" value="1"/>
</dbReference>
<dbReference type="SMART" id="SM00822">
    <property type="entry name" value="PKS_KR"/>
    <property type="match status" value="1"/>
</dbReference>
<evidence type="ECO:0000256" key="1">
    <source>
        <dbReference type="ARBA" id="ARBA00022450"/>
    </source>
</evidence>
<dbReference type="Pfam" id="PF16197">
    <property type="entry name" value="KAsynt_C_assoc"/>
    <property type="match status" value="1"/>
</dbReference>
<dbReference type="SMART" id="SM00825">
    <property type="entry name" value="PKS_KS"/>
    <property type="match status" value="1"/>
</dbReference>
<dbReference type="EMBL" id="KI912113">
    <property type="protein sequence ID" value="ETS80425.1"/>
    <property type="molecule type" value="Genomic_DNA"/>
</dbReference>
<feature type="compositionally biased region" description="Low complexity" evidence="7">
    <location>
        <begin position="1427"/>
        <end position="1438"/>
    </location>
</feature>
<gene>
    <name evidence="11" type="ORF">PFICI_07954</name>
</gene>
<dbReference type="KEGG" id="pfy:PFICI_07954"/>
<evidence type="ECO:0000259" key="10">
    <source>
        <dbReference type="PROSITE" id="PS52019"/>
    </source>
</evidence>
<dbReference type="Pfam" id="PF02801">
    <property type="entry name" value="Ketoacyl-synt_C"/>
    <property type="match status" value="1"/>
</dbReference>
<dbReference type="InterPro" id="IPR049552">
    <property type="entry name" value="PKS_DH_N"/>
</dbReference>
<proteinExistence type="predicted"/>
<dbReference type="Gene3D" id="3.10.129.110">
    <property type="entry name" value="Polyketide synthase dehydratase"/>
    <property type="match status" value="1"/>
</dbReference>
<feature type="region of interest" description="Disordered" evidence="7">
    <location>
        <begin position="1396"/>
        <end position="1440"/>
    </location>
</feature>
<evidence type="ECO:0000259" key="8">
    <source>
        <dbReference type="PROSITE" id="PS50075"/>
    </source>
</evidence>
<dbReference type="InterPro" id="IPR057326">
    <property type="entry name" value="KR_dom"/>
</dbReference>
<dbReference type="InterPro" id="IPR020806">
    <property type="entry name" value="PKS_PP-bd"/>
</dbReference>
<dbReference type="InterPro" id="IPR009081">
    <property type="entry name" value="PP-bd_ACP"/>
</dbReference>
<sequence>MAESSQEYRPEPIAIVGFACRLPGGNYSPPKLWEFLERGEIAWNGVPPSRFNIDGHYDGSMKPKTMRQPGGMFLKDIDLADFDAGFFELGASEATALDPNQRQILEVVYEGLENAGIPMENIDNKLVGCYVGSYGVDYADMANRNPEDRPMGNVIGNARCMLSNRISHFFNLKGPSVTVDTACSGSLVGLDMAVQSLRSKTIDVGIVAASNLYMSPEHLIDAGNVGGAHSPTALCHTFDAKADGYVKAEAVSTAIVKRLSDAIRDGDPIRGVVLGTASNHNGRTPGIASPNADSQALAIRAAYASAGITDFNQTTFLECHGTGTQAGDANEVQGIASVFSGSRSDNNPLIIGSIKSNVGHAEPAAGLSGLMKAIMSIEKGVIPGNPTFHTPSPKIDFAGAKVKVSRTLIKWPENAPRRASINSFGIGGSNAHAIVQQAPLREQVRHVSSYLDTAGGEFSSDDDEAATPYSLVLSANDAATLEANIKALCNHLINPGVKVDLADLAYTLSARRSRLFHRAYVSTRSTNISESDFVLGKQAPEPFKIGFVFTGQGAQWPQMGRDLLEFFPWVQSILEELDQVLQSQPDPPSWSLISELTEPRSAKHMRQPEISQPLVTALQLCLVAVLESWGIEPSCVIGHSSGECAAAYVAGWVDRAGALKAAFYRGRAALRCESESEKDVGMLAVGVGAAEVQKYLEKHAGDAFIACFNSPGSLTLSGKKSALDEIADEVKGDGYFARALLVDLAYHSKFMDRIGDEYNTLLDTDDKFKPQQNSPSAVAMYSSVTGLRKDSPADSTYWKTNMVSPVRFDQALKEMVTQESPTLLIEIGPSGALAGPVGQVLKSISKGTDVLYQASWARGSNAGHALFDIAGRLFINGHPIDLALVNKYGEAVKTITDLPNYTWNHSVKYWHESAASKDWRFRKFPVHDLLGSKVLGVPWHSPVWRHTLNVANVPWILDHQMGGDALMPGAGFLTLGLEALYQKHCALNPEEAPASPNELAYRFRNVRFNRALVLEPGTDIPIMLSLSKVPGSNNEWHEFRISTTQADVQVEHCFGLIRIQDPVDEVLEDIAPLRMPQPARKWYKVEAEIGMGFGPAFQKLISIEAVSGQRECRTLMSMAPPVSKWEPQSYYPVHPSSFDGCLQTPIPANAAGERVNVKDVMIPAMFDDVLVNKVPRQLNEAYSFAKSVYSGRGRPDQDKSWKAYSSVYDSITGALLVRVTGINYVKLDVPPKPDPHTFDRVAWEPDVSLLSQDQIMYLDSAESSSRLSRVIDLIAYKKPALAVLEVNLDETDTSCLWFDAGDASVRDVYTRYDFASGDGQTITSVQSKYQDRERANYLFISPEKEALGISAEETYDLVIVKCSQGLQTAISRVLDNLKSLLSNDAHTIIVPAQGTAQDVSRLDDSESSEDYVNLNPSPPSLDTPERSSGSETNGPSSSVDSVAWDQDLAEKPLSLGDHGALGRYLKKTTESGHFLEVTASDDNAPAYLLRSTSLEVSKQQHPQNLLVASLSGRVRSSLGPSLRASLERSGWAIIQQTIPFSKPKTGTVVLVLDELSDSVLKHVDESQWDAIKTLATSTTPVLWVTKGAQHPVTDPDKALVQGLFRVAHSEDHSTNLTTLDVQSSMSRATEWAIDQVLQLLAASAAGGPRVETQYMERDGVLHVQRLVPDVTINDLKRAEVEGHEPTSKPFKATEAQVVLRTERLGTLQSLQWSETDHDDSTPVAPGWVEVDVMAAGVNYKDVAISMGIVADNEYTMGLECGGVVRRLGPGVDKFKVGDRVCLLKMGSYANRVLTEAGRCHAIPDSMSFEEAATIPSVYLCSLYGLYHLANLREGQTVLIHSATGGVGVACIELARYKKAEASIHSFDSTEEKRQFLETHYGIPRSRMFSSRDASFAEAIMRATDGRGVDAVVNSLTGELLDASWRIMADAGTMVEIGKKDILDRNTLAMEPFDRNCSYRAIDLSYAKHMDEHMIAKLFKEIFELLNAGHLKPIHPITTFKFNEIPAALAQIRAGKHIGKIVISNQQNDDFELPIRSAVRKLRLKPDVSYLIVGGLKGACGTLAVHMAQHGARHLVISNRSGIDDIASAQVVKDCASHGCKVTESRGDVGDYESVQRIFKHTTPRIAGVIQGAMLLRDKPFENMDVDDFHTTIHAKVQGTWNLHKASIELLKQPLDFFTMLSSISGFLGRRGQANYAAANTFLDAFASYRQGQGLRANAVDLGMIVDVGHIADDEDGLEERFDKTRWIPVNETMLRRVLTYSILQQDPDARLNPTKSPQLVTGIAHPLARNDEGELDYDARFSYLYAARGGAHVGGAGAGSGDSSDKSEQAVKTLQAMQSSGADAAALVKTTVEALLGQFSKILQLGDEVEPGKSLMAYGLDSLSAIELRNWTRQKIGVELTTLDIVNATSMIALAEKVVAKLTQD</sequence>
<dbReference type="eggNOG" id="KOG1202">
    <property type="taxonomic scope" value="Eukaryota"/>
</dbReference>
<dbReference type="SUPFAM" id="SSF53901">
    <property type="entry name" value="Thiolase-like"/>
    <property type="match status" value="1"/>
</dbReference>
<keyword evidence="2" id="KW-0597">Phosphoprotein</keyword>
<dbReference type="PROSITE" id="PS52019">
    <property type="entry name" value="PKS_MFAS_DH"/>
    <property type="match status" value="1"/>
</dbReference>
<dbReference type="OrthoDB" id="329835at2759"/>
<evidence type="ECO:0000259" key="9">
    <source>
        <dbReference type="PROSITE" id="PS52004"/>
    </source>
</evidence>